<comment type="similarity">
    <text evidence="1">Belongs to the sigma-70 factor family. ECF subfamily.</text>
</comment>
<keyword evidence="8" id="KW-1185">Reference proteome</keyword>
<dbReference type="NCBIfam" id="TIGR02937">
    <property type="entry name" value="sigma70-ECF"/>
    <property type="match status" value="1"/>
</dbReference>
<evidence type="ECO:0000256" key="4">
    <source>
        <dbReference type="ARBA" id="ARBA00023163"/>
    </source>
</evidence>
<evidence type="ECO:0000256" key="3">
    <source>
        <dbReference type="ARBA" id="ARBA00023082"/>
    </source>
</evidence>
<protein>
    <submittedName>
        <fullName evidence="7">RNA polymerase sigma-70 factor (ECF subfamily)</fullName>
    </submittedName>
</protein>
<dbReference type="SUPFAM" id="SSF88946">
    <property type="entry name" value="Sigma2 domain of RNA polymerase sigma factors"/>
    <property type="match status" value="1"/>
</dbReference>
<accession>A0A562STJ9</accession>
<dbReference type="OrthoDB" id="659361at2"/>
<dbReference type="Gene3D" id="1.10.10.10">
    <property type="entry name" value="Winged helix-like DNA-binding domain superfamily/Winged helix DNA-binding domain"/>
    <property type="match status" value="1"/>
</dbReference>
<evidence type="ECO:0000259" key="6">
    <source>
        <dbReference type="Pfam" id="PF08281"/>
    </source>
</evidence>
<evidence type="ECO:0000313" key="7">
    <source>
        <dbReference type="EMBL" id="TWI84418.1"/>
    </source>
</evidence>
<dbReference type="PANTHER" id="PTHR43133:SF46">
    <property type="entry name" value="RNA POLYMERASE SIGMA-70 FACTOR ECF SUBFAMILY"/>
    <property type="match status" value="1"/>
</dbReference>
<dbReference type="AlphaFoldDB" id="A0A562STJ9"/>
<dbReference type="InterPro" id="IPR013249">
    <property type="entry name" value="RNA_pol_sigma70_r4_t2"/>
</dbReference>
<dbReference type="InterPro" id="IPR039425">
    <property type="entry name" value="RNA_pol_sigma-70-like"/>
</dbReference>
<dbReference type="PANTHER" id="PTHR43133">
    <property type="entry name" value="RNA POLYMERASE ECF-TYPE SIGMA FACTO"/>
    <property type="match status" value="1"/>
</dbReference>
<dbReference type="InterPro" id="IPR013325">
    <property type="entry name" value="RNA_pol_sigma_r2"/>
</dbReference>
<dbReference type="Proteomes" id="UP000316778">
    <property type="component" value="Unassembled WGS sequence"/>
</dbReference>
<proteinExistence type="inferred from homology"/>
<dbReference type="EMBL" id="VLLG01000005">
    <property type="protein sequence ID" value="TWI84418.1"/>
    <property type="molecule type" value="Genomic_DNA"/>
</dbReference>
<feature type="domain" description="RNA polymerase sigma-70 region 2" evidence="5">
    <location>
        <begin position="33"/>
        <end position="92"/>
    </location>
</feature>
<sequence>MQQERIIKELQLRIALYEDVKAYSELYLLLFNGLHRFSYSVVRSREAAEEIVSDAFIKLWQVRGGLEKVDNLKVYLYVITKNLSLNYHARTAKKQLVQLDQIDVETIIEVKSPEDIYISNEIINKVRQAVCQLPPQCRIIFQLVKEDGLKYKEVAGILNLSVLTVRNQLAIAIKKISEALPLQYRSLLHFHDRFSTS</sequence>
<organism evidence="7 8">
    <name type="scientific">Chitinophaga japonensis</name>
    <name type="common">Flexibacter japonensis</name>
    <dbReference type="NCBI Taxonomy" id="104662"/>
    <lineage>
        <taxon>Bacteria</taxon>
        <taxon>Pseudomonadati</taxon>
        <taxon>Bacteroidota</taxon>
        <taxon>Chitinophagia</taxon>
        <taxon>Chitinophagales</taxon>
        <taxon>Chitinophagaceae</taxon>
        <taxon>Chitinophaga</taxon>
    </lineage>
</organism>
<dbReference type="Pfam" id="PF04542">
    <property type="entry name" value="Sigma70_r2"/>
    <property type="match status" value="1"/>
</dbReference>
<dbReference type="Pfam" id="PF08281">
    <property type="entry name" value="Sigma70_r4_2"/>
    <property type="match status" value="1"/>
</dbReference>
<keyword evidence="4" id="KW-0804">Transcription</keyword>
<evidence type="ECO:0000256" key="2">
    <source>
        <dbReference type="ARBA" id="ARBA00023015"/>
    </source>
</evidence>
<dbReference type="GO" id="GO:0016987">
    <property type="term" value="F:sigma factor activity"/>
    <property type="evidence" value="ECO:0007669"/>
    <property type="project" value="UniProtKB-KW"/>
</dbReference>
<dbReference type="GO" id="GO:0006352">
    <property type="term" value="P:DNA-templated transcription initiation"/>
    <property type="evidence" value="ECO:0007669"/>
    <property type="project" value="InterPro"/>
</dbReference>
<dbReference type="SUPFAM" id="SSF88659">
    <property type="entry name" value="Sigma3 and sigma4 domains of RNA polymerase sigma factors"/>
    <property type="match status" value="1"/>
</dbReference>
<feature type="domain" description="RNA polymerase sigma factor 70 region 4 type 2" evidence="6">
    <location>
        <begin position="124"/>
        <end position="175"/>
    </location>
</feature>
<dbReference type="InterPro" id="IPR014327">
    <property type="entry name" value="RNA_pol_sigma70_bacteroid"/>
</dbReference>
<comment type="caution">
    <text evidence="7">The sequence shown here is derived from an EMBL/GenBank/DDBJ whole genome shotgun (WGS) entry which is preliminary data.</text>
</comment>
<dbReference type="Gene3D" id="1.10.1740.10">
    <property type="match status" value="1"/>
</dbReference>
<dbReference type="NCBIfam" id="TIGR02985">
    <property type="entry name" value="Sig70_bacteroi1"/>
    <property type="match status" value="1"/>
</dbReference>
<dbReference type="InterPro" id="IPR036388">
    <property type="entry name" value="WH-like_DNA-bd_sf"/>
</dbReference>
<reference evidence="7 8" key="1">
    <citation type="journal article" date="2013" name="Stand. Genomic Sci.">
        <title>Genomic Encyclopedia of Type Strains, Phase I: The one thousand microbial genomes (KMG-I) project.</title>
        <authorList>
            <person name="Kyrpides N.C."/>
            <person name="Woyke T."/>
            <person name="Eisen J.A."/>
            <person name="Garrity G."/>
            <person name="Lilburn T.G."/>
            <person name="Beck B.J."/>
            <person name="Whitman W.B."/>
            <person name="Hugenholtz P."/>
            <person name="Klenk H.P."/>
        </authorList>
    </citation>
    <scope>NUCLEOTIDE SEQUENCE [LARGE SCALE GENOMIC DNA]</scope>
    <source>
        <strain evidence="7 8">DSM 13484</strain>
    </source>
</reference>
<keyword evidence="3" id="KW-0731">Sigma factor</keyword>
<gene>
    <name evidence="7" type="ORF">LX66_4788</name>
</gene>
<dbReference type="InterPro" id="IPR013324">
    <property type="entry name" value="RNA_pol_sigma_r3/r4-like"/>
</dbReference>
<evidence type="ECO:0000256" key="1">
    <source>
        <dbReference type="ARBA" id="ARBA00010641"/>
    </source>
</evidence>
<dbReference type="InterPro" id="IPR014284">
    <property type="entry name" value="RNA_pol_sigma-70_dom"/>
</dbReference>
<dbReference type="GO" id="GO:0003677">
    <property type="term" value="F:DNA binding"/>
    <property type="evidence" value="ECO:0007669"/>
    <property type="project" value="InterPro"/>
</dbReference>
<evidence type="ECO:0000313" key="8">
    <source>
        <dbReference type="Proteomes" id="UP000316778"/>
    </source>
</evidence>
<dbReference type="InterPro" id="IPR007627">
    <property type="entry name" value="RNA_pol_sigma70_r2"/>
</dbReference>
<keyword evidence="2" id="KW-0805">Transcription regulation</keyword>
<name>A0A562STJ9_CHIJA</name>
<dbReference type="RefSeq" id="WP_145718061.1">
    <property type="nucleotide sequence ID" value="NZ_BAAAFY010000002.1"/>
</dbReference>
<evidence type="ECO:0000259" key="5">
    <source>
        <dbReference type="Pfam" id="PF04542"/>
    </source>
</evidence>